<comment type="function">
    <text evidence="4 5 6">Catalyzes the transfer of endogenously produced octanoic acid from octanoyl-acyl-carrier-protein onto the lipoyl domains of lipoate-dependent enzymes. Lipoyl-ACP can also act as a substrate although octanoyl-ACP is likely to be the physiological substrate.</text>
</comment>
<dbReference type="EC" id="2.3.1.181" evidence="5 6"/>
<dbReference type="NCBIfam" id="NF010925">
    <property type="entry name" value="PRK14345.1"/>
    <property type="match status" value="1"/>
</dbReference>
<evidence type="ECO:0000313" key="9">
    <source>
        <dbReference type="Proteomes" id="UP001054846"/>
    </source>
</evidence>
<keyword evidence="2 5" id="KW-0808">Transferase</keyword>
<feature type="binding site" evidence="5">
    <location>
        <begin position="72"/>
        <end position="79"/>
    </location>
    <ligand>
        <name>substrate</name>
    </ligand>
</feature>
<reference evidence="8 9" key="1">
    <citation type="journal article" date="2021" name="Genome Biol. Evol.">
        <title>Complete Genome Sequencing of a Novel Gloeobacter Species from a Waterfall Cave in Mexico.</title>
        <authorList>
            <person name="Saw J.H."/>
            <person name="Cardona T."/>
            <person name="Montejano G."/>
        </authorList>
    </citation>
    <scope>NUCLEOTIDE SEQUENCE [LARGE SCALE GENOMIC DNA]</scope>
    <source>
        <strain evidence="8">MG652769</strain>
    </source>
</reference>
<protein>
    <recommendedName>
        <fullName evidence="5 6">Octanoyltransferase</fullName>
        <ecNumber evidence="5 6">2.3.1.181</ecNumber>
    </recommendedName>
    <alternativeName>
        <fullName evidence="5">Lipoate-protein ligase B</fullName>
    </alternativeName>
    <alternativeName>
        <fullName evidence="5">Lipoyl/octanoyl transferase</fullName>
    </alternativeName>
    <alternativeName>
        <fullName evidence="5">Octanoyl-[acyl-carrier-protein]-protein N-octanoyltransferase</fullName>
    </alternativeName>
</protein>
<evidence type="ECO:0000256" key="4">
    <source>
        <dbReference type="ARBA" id="ARBA00024732"/>
    </source>
</evidence>
<keyword evidence="5" id="KW-0963">Cytoplasm</keyword>
<dbReference type="PROSITE" id="PS51733">
    <property type="entry name" value="BPL_LPL_CATALYTIC"/>
    <property type="match status" value="1"/>
</dbReference>
<comment type="catalytic activity">
    <reaction evidence="5 6">
        <text>octanoyl-[ACP] + L-lysyl-[protein] = N(6)-octanoyl-L-lysyl-[protein] + holo-[ACP] + H(+)</text>
        <dbReference type="Rhea" id="RHEA:17665"/>
        <dbReference type="Rhea" id="RHEA-COMP:9636"/>
        <dbReference type="Rhea" id="RHEA-COMP:9685"/>
        <dbReference type="Rhea" id="RHEA-COMP:9752"/>
        <dbReference type="Rhea" id="RHEA-COMP:9928"/>
        <dbReference type="ChEBI" id="CHEBI:15378"/>
        <dbReference type="ChEBI" id="CHEBI:29969"/>
        <dbReference type="ChEBI" id="CHEBI:64479"/>
        <dbReference type="ChEBI" id="CHEBI:78463"/>
        <dbReference type="ChEBI" id="CHEBI:78809"/>
        <dbReference type="EC" id="2.3.1.181"/>
    </reaction>
</comment>
<evidence type="ECO:0000256" key="2">
    <source>
        <dbReference type="ARBA" id="ARBA00022679"/>
    </source>
</evidence>
<evidence type="ECO:0000256" key="3">
    <source>
        <dbReference type="ARBA" id="ARBA00023315"/>
    </source>
</evidence>
<dbReference type="CDD" id="cd16444">
    <property type="entry name" value="LipB"/>
    <property type="match status" value="1"/>
</dbReference>
<gene>
    <name evidence="5 8" type="primary">lipB</name>
    <name evidence="8" type="ORF">ISF26_11870</name>
</gene>
<accession>A0ABY3PT23</accession>
<comment type="pathway">
    <text evidence="1 5 6">Protein modification; protein lipoylation via endogenous pathway; protein N(6)-(lipoyl)lysine from octanoyl-[acyl-carrier-protein]: step 1/2.</text>
</comment>
<feature type="domain" description="BPL/LPL catalytic" evidence="7">
    <location>
        <begin position="32"/>
        <end position="207"/>
    </location>
</feature>
<dbReference type="Proteomes" id="UP001054846">
    <property type="component" value="Chromosome"/>
</dbReference>
<organism evidence="8 9">
    <name type="scientific">Gloeobacter morelensis MG652769</name>
    <dbReference type="NCBI Taxonomy" id="2781736"/>
    <lineage>
        <taxon>Bacteria</taxon>
        <taxon>Bacillati</taxon>
        <taxon>Cyanobacteriota</taxon>
        <taxon>Cyanophyceae</taxon>
        <taxon>Gloeobacterales</taxon>
        <taxon>Gloeobacteraceae</taxon>
        <taxon>Gloeobacter</taxon>
        <taxon>Gloeobacter morelensis</taxon>
    </lineage>
</organism>
<dbReference type="InterPro" id="IPR020605">
    <property type="entry name" value="Octanoyltransferase_CS"/>
</dbReference>
<feature type="binding site" evidence="5">
    <location>
        <begin position="139"/>
        <end position="141"/>
    </location>
    <ligand>
        <name>substrate</name>
    </ligand>
</feature>
<comment type="subcellular location">
    <subcellularLocation>
        <location evidence="5">Cytoplasm</location>
    </subcellularLocation>
</comment>
<dbReference type="HAMAP" id="MF_00013">
    <property type="entry name" value="LipB"/>
    <property type="match status" value="1"/>
</dbReference>
<feature type="binding site" evidence="5">
    <location>
        <begin position="152"/>
        <end position="154"/>
    </location>
    <ligand>
        <name>substrate</name>
    </ligand>
</feature>
<dbReference type="Pfam" id="PF21948">
    <property type="entry name" value="LplA-B_cat"/>
    <property type="match status" value="1"/>
</dbReference>
<evidence type="ECO:0000259" key="7">
    <source>
        <dbReference type="PROSITE" id="PS51733"/>
    </source>
</evidence>
<evidence type="ECO:0000256" key="1">
    <source>
        <dbReference type="ARBA" id="ARBA00004821"/>
    </source>
</evidence>
<dbReference type="InterPro" id="IPR045864">
    <property type="entry name" value="aa-tRNA-synth_II/BPL/LPL"/>
</dbReference>
<name>A0ABY3PT23_9CYAN</name>
<dbReference type="PROSITE" id="PS01313">
    <property type="entry name" value="LIPB"/>
    <property type="match status" value="1"/>
</dbReference>
<feature type="active site" description="Acyl-thioester intermediate" evidence="5">
    <location>
        <position position="170"/>
    </location>
</feature>
<comment type="miscellaneous">
    <text evidence="5">In the reaction, the free carboxyl group of octanoic acid is attached via an amide linkage to the epsilon-amino group of a specific lysine residue of lipoyl domains of lipoate-dependent enzymes.</text>
</comment>
<dbReference type="PIRSF" id="PIRSF016262">
    <property type="entry name" value="LPLase"/>
    <property type="match status" value="1"/>
</dbReference>
<dbReference type="PANTHER" id="PTHR10993">
    <property type="entry name" value="OCTANOYLTRANSFERASE"/>
    <property type="match status" value="1"/>
</dbReference>
<proteinExistence type="inferred from homology"/>
<dbReference type="Gene3D" id="3.30.930.10">
    <property type="entry name" value="Bira Bifunctional Protein, Domain 2"/>
    <property type="match status" value="1"/>
</dbReference>
<dbReference type="GO" id="GO:0033819">
    <property type="term" value="F:lipoyl(octanoyl) transferase activity"/>
    <property type="evidence" value="ECO:0007669"/>
    <property type="project" value="UniProtKB-EC"/>
</dbReference>
<dbReference type="PANTHER" id="PTHR10993:SF7">
    <property type="entry name" value="LIPOYLTRANSFERASE 2, MITOCHONDRIAL-RELATED"/>
    <property type="match status" value="1"/>
</dbReference>
<dbReference type="EMBL" id="CP063845">
    <property type="protein sequence ID" value="UFP96855.1"/>
    <property type="molecule type" value="Genomic_DNA"/>
</dbReference>
<evidence type="ECO:0000313" key="8">
    <source>
        <dbReference type="EMBL" id="UFP96855.1"/>
    </source>
</evidence>
<dbReference type="InterPro" id="IPR004143">
    <property type="entry name" value="BPL_LPL_catalytic"/>
</dbReference>
<dbReference type="SUPFAM" id="SSF55681">
    <property type="entry name" value="Class II aaRS and biotin synthetases"/>
    <property type="match status" value="1"/>
</dbReference>
<feature type="site" description="Lowers pKa of active site Cys" evidence="5">
    <location>
        <position position="136"/>
    </location>
</feature>
<keyword evidence="9" id="KW-1185">Reference proteome</keyword>
<sequence length="222" mass="24265">MGRCLLIEPGLVAYPTAWEWQRQLVAARIAHRDRPDVLMLLEHPPVYTLGQGADAKHVLMDPASVELYRTERGGEVTYHGPGQLVGYPILDLSCHRRDLHWYLRTLEQVLIEALADFGVQGTREPGLTGVWVGGQKIAALGIKVSRWVTMHGFALNVNPDLDAFARIVPCGLTRPVGSLAQLCPQVSVQQVQPAVACAFARLFGVQCEPGVLEACLAVRPGC</sequence>
<dbReference type="RefSeq" id="WP_230844188.1">
    <property type="nucleotide sequence ID" value="NZ_CP063845.1"/>
</dbReference>
<dbReference type="InterPro" id="IPR000544">
    <property type="entry name" value="Octanoyltransferase"/>
</dbReference>
<keyword evidence="3 5" id="KW-0012">Acyltransferase</keyword>
<evidence type="ECO:0000256" key="5">
    <source>
        <dbReference type="HAMAP-Rule" id="MF_00013"/>
    </source>
</evidence>
<dbReference type="NCBIfam" id="TIGR00214">
    <property type="entry name" value="lipB"/>
    <property type="match status" value="1"/>
</dbReference>
<evidence type="ECO:0000256" key="6">
    <source>
        <dbReference type="PIRNR" id="PIRNR016262"/>
    </source>
</evidence>
<comment type="similarity">
    <text evidence="5 6">Belongs to the LipB family.</text>
</comment>